<keyword evidence="1" id="KW-0812">Transmembrane</keyword>
<keyword evidence="1" id="KW-1133">Transmembrane helix</keyword>
<accession>A0A8J3IG97</accession>
<evidence type="ECO:0000256" key="1">
    <source>
        <dbReference type="SAM" id="Phobius"/>
    </source>
</evidence>
<gene>
    <name evidence="2" type="ORF">KSX_94670</name>
</gene>
<keyword evidence="3" id="KW-1185">Reference proteome</keyword>
<feature type="transmembrane region" description="Helical" evidence="1">
    <location>
        <begin position="51"/>
        <end position="71"/>
    </location>
</feature>
<dbReference type="AlphaFoldDB" id="A0A8J3IG97"/>
<protein>
    <recommendedName>
        <fullName evidence="4">DUF417 family protein</fullName>
    </recommendedName>
</protein>
<dbReference type="Proteomes" id="UP000612362">
    <property type="component" value="Unassembled WGS sequence"/>
</dbReference>
<keyword evidence="1" id="KW-0472">Membrane</keyword>
<proteinExistence type="predicted"/>
<dbReference type="RefSeq" id="WP_220200225.1">
    <property type="nucleotide sequence ID" value="NZ_BNJF01000011.1"/>
</dbReference>
<name>A0A8J3IG97_9CHLR</name>
<reference evidence="2" key="1">
    <citation type="submission" date="2020-10" db="EMBL/GenBank/DDBJ databases">
        <title>Taxonomic study of unclassified bacteria belonging to the class Ktedonobacteria.</title>
        <authorList>
            <person name="Yabe S."/>
            <person name="Wang C.M."/>
            <person name="Zheng Y."/>
            <person name="Sakai Y."/>
            <person name="Cavaletti L."/>
            <person name="Monciardini P."/>
            <person name="Donadio S."/>
        </authorList>
    </citation>
    <scope>NUCLEOTIDE SEQUENCE</scope>
    <source>
        <strain evidence="2">SOSP1-1</strain>
    </source>
</reference>
<dbReference type="EMBL" id="BNJF01000011">
    <property type="protein sequence ID" value="GHO51304.1"/>
    <property type="molecule type" value="Genomic_DNA"/>
</dbReference>
<feature type="transmembrane region" description="Helical" evidence="1">
    <location>
        <begin position="17"/>
        <end position="39"/>
    </location>
</feature>
<evidence type="ECO:0000313" key="2">
    <source>
        <dbReference type="EMBL" id="GHO51304.1"/>
    </source>
</evidence>
<evidence type="ECO:0000313" key="3">
    <source>
        <dbReference type="Proteomes" id="UP000612362"/>
    </source>
</evidence>
<organism evidence="2 3">
    <name type="scientific">Ktedonospora formicarum</name>
    <dbReference type="NCBI Taxonomy" id="2778364"/>
    <lineage>
        <taxon>Bacteria</taxon>
        <taxon>Bacillati</taxon>
        <taxon>Chloroflexota</taxon>
        <taxon>Ktedonobacteria</taxon>
        <taxon>Ktedonobacterales</taxon>
        <taxon>Ktedonobacteraceae</taxon>
        <taxon>Ktedonospora</taxon>
    </lineage>
</organism>
<evidence type="ECO:0008006" key="4">
    <source>
        <dbReference type="Google" id="ProtNLM"/>
    </source>
</evidence>
<sequence>MVIVATIPLIAGAWLRYVGLLCLVLFTGALTIFVIAPSATGFPALTLYGEFLLKDVVLAAATVSIIAMDAAKQAYSNKRS</sequence>
<comment type="caution">
    <text evidence="2">The sequence shown here is derived from an EMBL/GenBank/DDBJ whole genome shotgun (WGS) entry which is preliminary data.</text>
</comment>